<dbReference type="PANTHER" id="PTHR34284">
    <property type="entry name" value="FG-GAP REPEAT-CONTAINING PROTEIN"/>
    <property type="match status" value="1"/>
</dbReference>
<keyword evidence="2" id="KW-0812">Transmembrane</keyword>
<protein>
    <recommendedName>
        <fullName evidence="6">FG-GAP repeat-containing protein</fullName>
    </recommendedName>
</protein>
<proteinExistence type="predicted"/>
<accession>A0A250XFX1</accession>
<feature type="transmembrane region" description="Helical" evidence="2">
    <location>
        <begin position="719"/>
        <end position="740"/>
    </location>
</feature>
<reference evidence="4 5" key="1">
    <citation type="submission" date="2017-08" db="EMBL/GenBank/DDBJ databases">
        <title>Acidophilic green algal genome provides insights into adaptation to an acidic environment.</title>
        <authorList>
            <person name="Hirooka S."/>
            <person name="Hirose Y."/>
            <person name="Kanesaki Y."/>
            <person name="Higuchi S."/>
            <person name="Fujiwara T."/>
            <person name="Onuma R."/>
            <person name="Era A."/>
            <person name="Ohbayashi R."/>
            <person name="Uzuka A."/>
            <person name="Nozaki H."/>
            <person name="Yoshikawa H."/>
            <person name="Miyagishima S.Y."/>
        </authorList>
    </citation>
    <scope>NUCLEOTIDE SEQUENCE [LARGE SCALE GENOMIC DNA]</scope>
    <source>
        <strain evidence="4 5">NIES-2499</strain>
    </source>
</reference>
<feature type="compositionally biased region" description="Low complexity" evidence="1">
    <location>
        <begin position="426"/>
        <end position="435"/>
    </location>
</feature>
<dbReference type="PANTHER" id="PTHR34284:SF1">
    <property type="entry name" value="FG-GAP REPEAT-CONTAINING PROTEIN"/>
    <property type="match status" value="1"/>
</dbReference>
<evidence type="ECO:0000256" key="3">
    <source>
        <dbReference type="SAM" id="SignalP"/>
    </source>
</evidence>
<keyword evidence="2" id="KW-1133">Transmembrane helix</keyword>
<keyword evidence="3" id="KW-0732">Signal</keyword>
<dbReference type="AlphaFoldDB" id="A0A250XFX1"/>
<evidence type="ECO:0000313" key="4">
    <source>
        <dbReference type="EMBL" id="GAX81926.1"/>
    </source>
</evidence>
<evidence type="ECO:0000256" key="2">
    <source>
        <dbReference type="SAM" id="Phobius"/>
    </source>
</evidence>
<gene>
    <name evidence="4" type="ORF">CEUSTIGMA_g9354.t1</name>
</gene>
<organism evidence="4 5">
    <name type="scientific">Chlamydomonas eustigma</name>
    <dbReference type="NCBI Taxonomy" id="1157962"/>
    <lineage>
        <taxon>Eukaryota</taxon>
        <taxon>Viridiplantae</taxon>
        <taxon>Chlorophyta</taxon>
        <taxon>core chlorophytes</taxon>
        <taxon>Chlorophyceae</taxon>
        <taxon>CS clade</taxon>
        <taxon>Chlamydomonadales</taxon>
        <taxon>Chlamydomonadaceae</taxon>
        <taxon>Chlamydomonas</taxon>
    </lineage>
</organism>
<dbReference type="Proteomes" id="UP000232323">
    <property type="component" value="Unassembled WGS sequence"/>
</dbReference>
<feature type="region of interest" description="Disordered" evidence="1">
    <location>
        <begin position="352"/>
        <end position="441"/>
    </location>
</feature>
<feature type="region of interest" description="Disordered" evidence="1">
    <location>
        <begin position="231"/>
        <end position="256"/>
    </location>
</feature>
<evidence type="ECO:0000313" key="5">
    <source>
        <dbReference type="Proteomes" id="UP000232323"/>
    </source>
</evidence>
<dbReference type="OrthoDB" id="270568at2759"/>
<feature type="signal peptide" evidence="3">
    <location>
        <begin position="1"/>
        <end position="21"/>
    </location>
</feature>
<dbReference type="STRING" id="1157962.A0A250XFX1"/>
<keyword evidence="5" id="KW-1185">Reference proteome</keyword>
<comment type="caution">
    <text evidence="4">The sequence shown here is derived from an EMBL/GenBank/DDBJ whole genome shotgun (WGS) entry which is preliminary data.</text>
</comment>
<evidence type="ECO:0008006" key="6">
    <source>
        <dbReference type="Google" id="ProtNLM"/>
    </source>
</evidence>
<evidence type="ECO:0000256" key="1">
    <source>
        <dbReference type="SAM" id="MobiDB-lite"/>
    </source>
</evidence>
<dbReference type="EMBL" id="BEGY01000072">
    <property type="protein sequence ID" value="GAX81926.1"/>
    <property type="molecule type" value="Genomic_DNA"/>
</dbReference>
<keyword evidence="2" id="KW-0472">Membrane</keyword>
<feature type="chain" id="PRO_5012468073" description="FG-GAP repeat-containing protein" evidence="3">
    <location>
        <begin position="22"/>
        <end position="766"/>
    </location>
</feature>
<sequence>MYKRDFAALLLSCIAILISLQNEGSFSFRKAWYHSVEYDPEDFLTEPHRLPHPIVADLNGDGRLEIIIATQDLKLQIIHPVGVGREGSGFAPAKTLTEVSMLYKRVIVTAGRRPVAMAVGYLDPPPRERVVASRRQVLVVLTASWEVLCFDHNLHLVWEKDIKMKFPHHSHINEVGLYVSPHQVRQGDRGLIVVGASLDSGDVASGEGLESMSSAGGAAFADDDVFLEEMRSEEERKSHAKSAGSKDDLEDVEAGGAGAATSRHFTYYALEGGKGEERWHHTSEDFHRDLSDLAGQLQPQNNFKLEADKLESRHFGEASCRDYRESVMHVLPHSWTHPLDTWLQPAHLLKHREAKGAQKHQLAHQGKLGEKGHSKSAPVLHRPANHKKGHNALSSWIGGHSAGHAKHASGSAQHAAHHGHKGGTHGSHSAAAGSTHHNRHNHHAHLSNMTVNALVAHLEEGLEIIHMFTGRTICKLHLAPGHLHADLNGDGNIDHVQVYHGGATELNDVDSDDNGHHPGSHCVAVATSGIPPRERLFRINVCRSGNFLAGAGASAGTAAILEDQDVEHEATELLTPVFLPIPKLGGYGYDMHGAKHGLVVFASNKGQLTAVNGHGRHIWQAQVPVTWPHSSSQEDVDIKVVPTLQVMSLHRHGIPTTVLIAGEHHAVILSEHGHELAILGLPSAPIQPVIVADCTGDGLNDIIVVTAEGVFGYTQVQHYGGFTLSALLVCLIIAMAVVYYTQMGIPGFSDGKAVAGRTLRSTEYID</sequence>
<name>A0A250XFX1_9CHLO</name>
<feature type="compositionally biased region" description="Basic residues" evidence="1">
    <location>
        <begin position="352"/>
        <end position="362"/>
    </location>
</feature>